<accession>A0A7S2CMH4</accession>
<feature type="region of interest" description="Disordered" evidence="1">
    <location>
        <begin position="260"/>
        <end position="299"/>
    </location>
</feature>
<organism evidence="2">
    <name type="scientific">Haptolina brevifila</name>
    <dbReference type="NCBI Taxonomy" id="156173"/>
    <lineage>
        <taxon>Eukaryota</taxon>
        <taxon>Haptista</taxon>
        <taxon>Haptophyta</taxon>
        <taxon>Prymnesiophyceae</taxon>
        <taxon>Prymnesiales</taxon>
        <taxon>Prymnesiaceae</taxon>
        <taxon>Haptolina</taxon>
    </lineage>
</organism>
<proteinExistence type="predicted"/>
<dbReference type="EMBL" id="HBGU01018608">
    <property type="protein sequence ID" value="CAD9430199.1"/>
    <property type="molecule type" value="Transcribed_RNA"/>
</dbReference>
<evidence type="ECO:0000313" key="2">
    <source>
        <dbReference type="EMBL" id="CAD9430199.1"/>
    </source>
</evidence>
<feature type="compositionally biased region" description="Low complexity" evidence="1">
    <location>
        <begin position="268"/>
        <end position="287"/>
    </location>
</feature>
<dbReference type="AlphaFoldDB" id="A0A7S2CMH4"/>
<name>A0A7S2CMH4_9EUKA</name>
<evidence type="ECO:0000256" key="1">
    <source>
        <dbReference type="SAM" id="MobiDB-lite"/>
    </source>
</evidence>
<sequence>MGDPSDYGARVTWKHKSHSRWEDDFGGTFPPLATNMSTGPDACAGITIMPYACLLFADNVDRFMRVAANSIAEGSSFEPHPIFHVPVIGSLHHYTAKDVAGAASRATADKVVLSFRFGRWELSGSLLRATVESTSVRELAGHMQRELPLGRPWASSYVTVGSVATIDKERREEFLAAVEAAFPIDPQIEYSFKGHVEYNNHNVATHKPAAIRLPRHRRTQTQQPARSPHRKWACEAGTTCMDTSSTDTGLMGANVTRMLPPPSAGIIKSSKSSKSSKATRTSASRAAQAHGRPALHVWR</sequence>
<gene>
    <name evidence="2" type="ORF">CBRE1094_LOCUS10113</name>
</gene>
<protein>
    <submittedName>
        <fullName evidence="2">Uncharacterized protein</fullName>
    </submittedName>
</protein>
<reference evidence="2" key="1">
    <citation type="submission" date="2021-01" db="EMBL/GenBank/DDBJ databases">
        <authorList>
            <person name="Corre E."/>
            <person name="Pelletier E."/>
            <person name="Niang G."/>
            <person name="Scheremetjew M."/>
            <person name="Finn R."/>
            <person name="Kale V."/>
            <person name="Holt S."/>
            <person name="Cochrane G."/>
            <person name="Meng A."/>
            <person name="Brown T."/>
            <person name="Cohen L."/>
        </authorList>
    </citation>
    <scope>NUCLEOTIDE SEQUENCE</scope>
    <source>
        <strain evidence="2">UTEX LB 985</strain>
    </source>
</reference>